<dbReference type="SMART" id="SM00448">
    <property type="entry name" value="REC"/>
    <property type="match status" value="1"/>
</dbReference>
<evidence type="ECO:0000313" key="4">
    <source>
        <dbReference type="EMBL" id="GCD78212.1"/>
    </source>
</evidence>
<gene>
    <name evidence="4" type="ORF">JCM31826_16940</name>
</gene>
<dbReference type="Proteomes" id="UP000286715">
    <property type="component" value="Unassembled WGS sequence"/>
</dbReference>
<proteinExistence type="predicted"/>
<dbReference type="OrthoDB" id="9789181at2"/>
<dbReference type="InterPro" id="IPR001789">
    <property type="entry name" value="Sig_transdc_resp-reg_receiver"/>
</dbReference>
<sequence length="125" mass="14485">MSKKQVLIIDDQPVMRKLLEQFLKDKYEVIALENGREALEWMYDGNIPDVVIADLNMPEIDGFEYIKRVRESAFFQDIPLIVLSGEDSSAERIKCLKLGANDYLIKPFNPEELALRINNLVRIRS</sequence>
<feature type="modified residue" description="4-aspartylphosphate" evidence="2">
    <location>
        <position position="54"/>
    </location>
</feature>
<evidence type="ECO:0000259" key="3">
    <source>
        <dbReference type="PROSITE" id="PS50110"/>
    </source>
</evidence>
<comment type="caution">
    <text evidence="4">The sequence shown here is derived from an EMBL/GenBank/DDBJ whole genome shotgun (WGS) entry which is preliminary data.</text>
</comment>
<dbReference type="EMBL" id="BHZE01000018">
    <property type="protein sequence ID" value="GCD78212.1"/>
    <property type="molecule type" value="Genomic_DNA"/>
</dbReference>
<evidence type="ECO:0000256" key="1">
    <source>
        <dbReference type="ARBA" id="ARBA00022553"/>
    </source>
</evidence>
<dbReference type="GO" id="GO:0000160">
    <property type="term" value="P:phosphorelay signal transduction system"/>
    <property type="evidence" value="ECO:0007669"/>
    <property type="project" value="InterPro"/>
</dbReference>
<dbReference type="PANTHER" id="PTHR44591:SF3">
    <property type="entry name" value="RESPONSE REGULATORY DOMAIN-CONTAINING PROTEIN"/>
    <property type="match status" value="1"/>
</dbReference>
<dbReference type="PROSITE" id="PS50110">
    <property type="entry name" value="RESPONSE_REGULATORY"/>
    <property type="match status" value="1"/>
</dbReference>
<accession>A0A401XMI7</accession>
<dbReference type="InterPro" id="IPR050595">
    <property type="entry name" value="Bact_response_regulator"/>
</dbReference>
<dbReference type="PANTHER" id="PTHR44591">
    <property type="entry name" value="STRESS RESPONSE REGULATOR PROTEIN 1"/>
    <property type="match status" value="1"/>
</dbReference>
<feature type="domain" description="Response regulatory" evidence="3">
    <location>
        <begin position="5"/>
        <end position="121"/>
    </location>
</feature>
<name>A0A401XMI7_9FLAO</name>
<dbReference type="SUPFAM" id="SSF52172">
    <property type="entry name" value="CheY-like"/>
    <property type="match status" value="1"/>
</dbReference>
<keyword evidence="1 2" id="KW-0597">Phosphoprotein</keyword>
<keyword evidence="5" id="KW-1185">Reference proteome</keyword>
<dbReference type="AlphaFoldDB" id="A0A401XMI7"/>
<evidence type="ECO:0000313" key="5">
    <source>
        <dbReference type="Proteomes" id="UP000286715"/>
    </source>
</evidence>
<protein>
    <submittedName>
        <fullName evidence="4">Two-component system response regulator</fullName>
    </submittedName>
</protein>
<dbReference type="RefSeq" id="WP_124398275.1">
    <property type="nucleotide sequence ID" value="NZ_BHZE01000018.1"/>
</dbReference>
<dbReference type="Pfam" id="PF00072">
    <property type="entry name" value="Response_reg"/>
    <property type="match status" value="1"/>
</dbReference>
<organism evidence="4 5">
    <name type="scientific">Thermaurantimonas aggregans</name>
    <dbReference type="NCBI Taxonomy" id="2173829"/>
    <lineage>
        <taxon>Bacteria</taxon>
        <taxon>Pseudomonadati</taxon>
        <taxon>Bacteroidota</taxon>
        <taxon>Flavobacteriia</taxon>
        <taxon>Flavobacteriales</taxon>
        <taxon>Schleiferiaceae</taxon>
        <taxon>Thermaurantimonas</taxon>
    </lineage>
</organism>
<evidence type="ECO:0000256" key="2">
    <source>
        <dbReference type="PROSITE-ProRule" id="PRU00169"/>
    </source>
</evidence>
<dbReference type="Gene3D" id="3.40.50.2300">
    <property type="match status" value="1"/>
</dbReference>
<dbReference type="InterPro" id="IPR011006">
    <property type="entry name" value="CheY-like_superfamily"/>
</dbReference>
<reference evidence="4 5" key="1">
    <citation type="submission" date="2018-11" db="EMBL/GenBank/DDBJ databases">
        <title>Schleiferia aggregans sp. nov., a moderately thermophilic heterotrophic bacterium isolated from microbial mats at a terrestrial hot spring.</title>
        <authorList>
            <person name="Iino T."/>
            <person name="Ohkuma M."/>
            <person name="Haruta S."/>
        </authorList>
    </citation>
    <scope>NUCLEOTIDE SEQUENCE [LARGE SCALE GENOMIC DNA]</scope>
    <source>
        <strain evidence="4 5">LA</strain>
    </source>
</reference>